<comment type="similarity">
    <text evidence="2">Belongs to the mitochondrial Rho GTPase family.</text>
</comment>
<feature type="compositionally biased region" description="Low complexity" evidence="14">
    <location>
        <begin position="1613"/>
        <end position="1627"/>
    </location>
</feature>
<keyword evidence="17" id="KW-1185">Reference proteome</keyword>
<reference evidence="16 17" key="1">
    <citation type="submission" date="2017-03" db="EMBL/GenBank/DDBJ databases">
        <title>Genomes of endolithic fungi from Antarctica.</title>
        <authorList>
            <person name="Coleine C."/>
            <person name="Masonjones S."/>
            <person name="Stajich J.E."/>
        </authorList>
    </citation>
    <scope>NUCLEOTIDE SEQUENCE [LARGE SCALE GENOMIC DNA]</scope>
    <source>
        <strain evidence="16 17">CCFEE 6315</strain>
    </source>
</reference>
<evidence type="ECO:0000256" key="1">
    <source>
        <dbReference type="ARBA" id="ARBA00004200"/>
    </source>
</evidence>
<evidence type="ECO:0000256" key="12">
    <source>
        <dbReference type="ARBA" id="ARBA00023134"/>
    </source>
</evidence>
<evidence type="ECO:0000256" key="7">
    <source>
        <dbReference type="ARBA" id="ARBA00022787"/>
    </source>
</evidence>
<evidence type="ECO:0000256" key="3">
    <source>
        <dbReference type="ARBA" id="ARBA00022692"/>
    </source>
</evidence>
<keyword evidence="3" id="KW-0812">Transmembrane</keyword>
<feature type="compositionally biased region" description="Polar residues" evidence="14">
    <location>
        <begin position="1135"/>
        <end position="1153"/>
    </location>
</feature>
<dbReference type="SMART" id="SM01327">
    <property type="entry name" value="Zds_C"/>
    <property type="match status" value="1"/>
</dbReference>
<dbReference type="GO" id="GO:0030010">
    <property type="term" value="P:establishment of cell polarity"/>
    <property type="evidence" value="ECO:0007669"/>
    <property type="project" value="TreeGrafter"/>
</dbReference>
<dbReference type="FunFam" id="1.10.238.10:FF:000127">
    <property type="entry name" value="Mitochondrial Rho GTPase"/>
    <property type="match status" value="1"/>
</dbReference>
<dbReference type="GO" id="GO:0005525">
    <property type="term" value="F:GTP binding"/>
    <property type="evidence" value="ECO:0007669"/>
    <property type="project" value="UniProtKB-KW"/>
</dbReference>
<proteinExistence type="inferred from homology"/>
<feature type="compositionally biased region" description="Polar residues" evidence="14">
    <location>
        <begin position="1398"/>
        <end position="1414"/>
    </location>
</feature>
<dbReference type="SUPFAM" id="SSF52540">
    <property type="entry name" value="P-loop containing nucleoside triphosphate hydrolases"/>
    <property type="match status" value="2"/>
</dbReference>
<evidence type="ECO:0000256" key="4">
    <source>
        <dbReference type="ARBA" id="ARBA00022723"/>
    </source>
</evidence>
<dbReference type="Pfam" id="PF08356">
    <property type="entry name" value="EF_assoc_2"/>
    <property type="match status" value="1"/>
</dbReference>
<keyword evidence="13" id="KW-0472">Membrane</keyword>
<feature type="compositionally biased region" description="Basic and acidic residues" evidence="14">
    <location>
        <begin position="1084"/>
        <end position="1094"/>
    </location>
</feature>
<feature type="compositionally biased region" description="Low complexity" evidence="14">
    <location>
        <begin position="1302"/>
        <end position="1312"/>
    </location>
</feature>
<evidence type="ECO:0000256" key="6">
    <source>
        <dbReference type="ARBA" id="ARBA00022741"/>
    </source>
</evidence>
<feature type="region of interest" description="Disordered" evidence="14">
    <location>
        <begin position="624"/>
        <end position="662"/>
    </location>
</feature>
<evidence type="ECO:0000256" key="9">
    <source>
        <dbReference type="ARBA" id="ARBA00022837"/>
    </source>
</evidence>
<sequence length="1777" mass="193605">MRKSSLITSLVKDTFLAPTTRPQPILPPITLPPSLSTPENVTTTIIDTSALPQQRQTLRQEVRKANVILLVYSDHYSYERLALFWLPYFRSLGVNVPVVLCANKSDLAAGPGSSNAVGVVEEEMIPVMAEFKEIDSCVRVSAREQYNVNEVFFLCQKAVTHPVAPIYDAKEGCLKPAATEALRRVFWLCDRDQDGVWCDREVHDFQLKCFEKPLSEADLANIKRSIRRVGGGASEEIGGVEGIDLEGFLLLNKMFAEKGRHETIWIILRKFHYSDSLSLKDRFLHPKFDVPAFASAELSPAGYRFFVDLFLLHDKDNDGGLSDIELQHLFAPTPGIPASWTDAGFPSCAVRNEAGYITLQGWLAQWSMTTFETPKTTLAYLAYLGFPHTAHNTPTTTSALQLTKPVKHRNRPGKIARTVFLCYVLGAPAAGKSALLNAFLHRPFTPAYHPTIHPRTAVNAVELPGGKQCYLILSELGELEPAILENRAKLATADLLCYAYDSSDPDSFAHILKLQDKYPALANSPAVYTALKADRDRVVQRTEAQPDVFCEARRLGRPLHVSVKWGGVSAAEFFAVLAECAVEPWQGFARGEEGEGGGGAGWTPFWVGGALAPSARQQDLERIYSSRKSPHSPAHDPSASSLPDQVSPAPKGHVPHISISDDNHHVTEAIGSYYDENNVRPQARMHTAAQPHPPQRPLSFMPSPSEVYESRGTKRGGGYFLDSDGVNMAASAAAVGGAPAPASPAPAPVQRTQSYDKAHTQGGSPSSPSETGSLSPRRSLKRSGSGASEGRNGGSGSPGHASSPPPLSRQSSTETASRQFPLNDIDYESSPAAVAQELSNLQAIRRMSMNVDTADPDLPSFGGVVPTLAPTGAGEDDDDDASRLFWVPASLHPELAPKEFKTFVEDRVDKIRRRSGDSDSFSLNGLERSGSGSSSLHRKKSMLSRQIDTSKANEYEDGAERLERKRSKRVQVQGETTVANLAELESLVNDPQQLMRRMSLDTVRRSLDSGIEVPPTEDMPILPPGNQGLKRSTRTTYRRGSLKKGERVPLSKRAQQRHVQGDDEEVESPVQSPVASSASQDDGDAQRKSDEREPILGLTRVQTEPTPPRSSGSEGQGREGGYHSRMSSRRRPTLGGSQSSDDLVGQSEANFAQQRKESLDDGGRRSSFQQGSPAEMYQPEPRLSQQHDREQDEQLTSPPPQHQRESKRPQPKQFHSRLASGPGRTTAQLPGYNNPNPLPHIIETLPDGTRVPVGPLAQADQQKYPERRSSHDLPRPMQRGGAHARPAPGAQRAGSTLDDISSHPSPLPGSGSTRTDALTMVPTFADERKEGKGKEGGRKSSWKWILGSDDDDAKEKEKKGGAEGTVTGSVKSKVGSKLTKSHNAGGGTKEERARLDVLQNSIEGAPNNAHQSSPRGRESLVLNRADLQLDEASTTSTNPSKKEGKRSSESARKEKAPGEKEPGLLQAIFGSKKKTSDTDLAAKDAHNSTKKPHLGKQKKDAANSRRLSPDPPPRILKPDIDYNWTRFSILEERAIYRMAHLKLANPRRALYSQVLLSNFMYSYLAKVQMMHPGVIAGQTQGMQAERVRERERRAQQRGGGGGGGGGGQGQGQGQAEFGEWQRWQEQQARQEQEQQHQYQHQQAQHHQYHHQQTSSAGSSIPSYLDDTDLSSPYDPRASLSSNDDYQSSSSDPNTTTSTSTSYYNREAAHARVAGIMTGQVSGGYAVASGRDYLGYPKDGNVFDEQGAASSGGADGGSGVIGAGLWEAGDEGGRNAMW</sequence>
<feature type="region of interest" description="Disordered" evidence="14">
    <location>
        <begin position="915"/>
        <end position="968"/>
    </location>
</feature>
<feature type="domain" description="Miro" evidence="15">
    <location>
        <begin position="417"/>
        <end position="583"/>
    </location>
</feature>
<accession>A0A4U0TYI8</accession>
<dbReference type="SUPFAM" id="SSF47473">
    <property type="entry name" value="EF-hand"/>
    <property type="match status" value="1"/>
</dbReference>
<dbReference type="OrthoDB" id="10020961at2759"/>
<dbReference type="InterPro" id="IPR013941">
    <property type="entry name" value="ZDS1_C"/>
</dbReference>
<dbReference type="GO" id="GO:0046872">
    <property type="term" value="F:metal ion binding"/>
    <property type="evidence" value="ECO:0007669"/>
    <property type="project" value="UniProtKB-KW"/>
</dbReference>
<dbReference type="CDD" id="cd01892">
    <property type="entry name" value="Miro2"/>
    <property type="match status" value="1"/>
</dbReference>
<comment type="caution">
    <text evidence="16">The sequence shown here is derived from an EMBL/GenBank/DDBJ whole genome shotgun (WGS) entry which is preliminary data.</text>
</comment>
<keyword evidence="6" id="KW-0547">Nucleotide-binding</keyword>
<dbReference type="Proteomes" id="UP000308549">
    <property type="component" value="Unassembled WGS sequence"/>
</dbReference>
<evidence type="ECO:0000256" key="5">
    <source>
        <dbReference type="ARBA" id="ARBA00022737"/>
    </source>
</evidence>
<feature type="compositionally biased region" description="Polar residues" evidence="14">
    <location>
        <begin position="808"/>
        <end position="817"/>
    </location>
</feature>
<evidence type="ECO:0000313" key="16">
    <source>
        <dbReference type="EMBL" id="TKA26845.1"/>
    </source>
</evidence>
<keyword evidence="11" id="KW-0496">Mitochondrion</keyword>
<keyword evidence="9" id="KW-0106">Calcium</keyword>
<feature type="compositionally biased region" description="Basic and acidic residues" evidence="14">
    <location>
        <begin position="1440"/>
        <end position="1462"/>
    </location>
</feature>
<dbReference type="InterPro" id="IPR011992">
    <property type="entry name" value="EF-hand-dom_pair"/>
</dbReference>
<keyword evidence="10" id="KW-1133">Transmembrane helix</keyword>
<evidence type="ECO:0000256" key="14">
    <source>
        <dbReference type="SAM" id="MobiDB-lite"/>
    </source>
</evidence>
<feature type="compositionally biased region" description="Low complexity" evidence="14">
    <location>
        <begin position="631"/>
        <end position="644"/>
    </location>
</feature>
<dbReference type="PANTHER" id="PTHR28089">
    <property type="entry name" value="PROTEIN ZDS1-RELATED"/>
    <property type="match status" value="1"/>
</dbReference>
<dbReference type="InterPro" id="IPR013566">
    <property type="entry name" value="EF_hand_assoc_1"/>
</dbReference>
<dbReference type="Pfam" id="PF00071">
    <property type="entry name" value="Ras"/>
    <property type="match status" value="2"/>
</dbReference>
<dbReference type="PROSITE" id="PS51423">
    <property type="entry name" value="MIRO"/>
    <property type="match status" value="2"/>
</dbReference>
<feature type="domain" description="Miro" evidence="15">
    <location>
        <begin position="1"/>
        <end position="161"/>
    </location>
</feature>
<dbReference type="GO" id="GO:0010971">
    <property type="term" value="P:positive regulation of G2/M transition of mitotic cell cycle"/>
    <property type="evidence" value="ECO:0007669"/>
    <property type="project" value="TreeGrafter"/>
</dbReference>
<protein>
    <recommendedName>
        <fullName evidence="15">Miro domain-containing protein</fullName>
    </recommendedName>
</protein>
<dbReference type="InterPro" id="IPR040206">
    <property type="entry name" value="Zds1/2"/>
</dbReference>
<dbReference type="Gene3D" id="1.10.238.10">
    <property type="entry name" value="EF-hand"/>
    <property type="match status" value="2"/>
</dbReference>
<evidence type="ECO:0000313" key="17">
    <source>
        <dbReference type="Proteomes" id="UP000308549"/>
    </source>
</evidence>
<feature type="compositionally biased region" description="Low complexity" evidence="14">
    <location>
        <begin position="1635"/>
        <end position="1645"/>
    </location>
</feature>
<dbReference type="InterPro" id="IPR020860">
    <property type="entry name" value="MIRO_dom"/>
</dbReference>
<evidence type="ECO:0000256" key="2">
    <source>
        <dbReference type="ARBA" id="ARBA00007981"/>
    </source>
</evidence>
<keyword evidence="4" id="KW-0479">Metal-binding</keyword>
<dbReference type="FunFam" id="1.10.238.10:FF:000011">
    <property type="entry name" value="Mitochondrial Rho GTPase"/>
    <property type="match status" value="1"/>
</dbReference>
<dbReference type="GO" id="GO:0003924">
    <property type="term" value="F:GTPase activity"/>
    <property type="evidence" value="ECO:0007669"/>
    <property type="project" value="InterPro"/>
</dbReference>
<feature type="compositionally biased region" description="Basic and acidic residues" evidence="14">
    <location>
        <begin position="1263"/>
        <end position="1274"/>
    </location>
</feature>
<feature type="compositionally biased region" description="Low complexity" evidence="14">
    <location>
        <begin position="1678"/>
        <end position="1699"/>
    </location>
</feature>
<dbReference type="InterPro" id="IPR013567">
    <property type="entry name" value="EF_hand_assoc_2"/>
</dbReference>
<feature type="compositionally biased region" description="Basic and acidic residues" evidence="14">
    <location>
        <begin position="1585"/>
        <end position="1594"/>
    </location>
</feature>
<feature type="compositionally biased region" description="Low complexity" evidence="14">
    <location>
        <begin position="1278"/>
        <end position="1294"/>
    </location>
</feature>
<gene>
    <name evidence="16" type="ORF">B0A50_04291</name>
</gene>
<feature type="compositionally biased region" description="Low complexity" evidence="14">
    <location>
        <begin position="1068"/>
        <end position="1080"/>
    </location>
</feature>
<feature type="compositionally biased region" description="Basic and acidic residues" evidence="14">
    <location>
        <begin position="1325"/>
        <end position="1338"/>
    </location>
</feature>
<feature type="region of interest" description="Disordered" evidence="14">
    <location>
        <begin position="685"/>
        <end position="715"/>
    </location>
</feature>
<keyword evidence="5" id="KW-0677">Repeat</keyword>
<feature type="compositionally biased region" description="Basic and acidic residues" evidence="14">
    <location>
        <begin position="951"/>
        <end position="963"/>
    </location>
</feature>
<dbReference type="GO" id="GO:0005741">
    <property type="term" value="C:mitochondrial outer membrane"/>
    <property type="evidence" value="ECO:0007669"/>
    <property type="project" value="UniProtKB-SubCell"/>
</dbReference>
<evidence type="ECO:0000259" key="15">
    <source>
        <dbReference type="PROSITE" id="PS51423"/>
    </source>
</evidence>
<dbReference type="EMBL" id="NAJL01000026">
    <property type="protein sequence ID" value="TKA26845.1"/>
    <property type="molecule type" value="Genomic_DNA"/>
</dbReference>
<dbReference type="InterPro" id="IPR027417">
    <property type="entry name" value="P-loop_NTPase"/>
</dbReference>
<feature type="compositionally biased region" description="Basic and acidic residues" evidence="14">
    <location>
        <begin position="1154"/>
        <end position="1164"/>
    </location>
</feature>
<evidence type="ECO:0000256" key="13">
    <source>
        <dbReference type="ARBA" id="ARBA00023136"/>
    </source>
</evidence>
<keyword evidence="12" id="KW-0342">GTP-binding</keyword>
<dbReference type="Pfam" id="PF08632">
    <property type="entry name" value="Zds_C"/>
    <property type="match status" value="1"/>
</dbReference>
<dbReference type="PANTHER" id="PTHR28089:SF1">
    <property type="entry name" value="PROTEIN ZDS1-RELATED"/>
    <property type="match status" value="1"/>
</dbReference>
<name>A0A4U0TYI8_9PEZI</name>
<organism evidence="16 17">
    <name type="scientific">Salinomyces thailandicus</name>
    <dbReference type="NCBI Taxonomy" id="706561"/>
    <lineage>
        <taxon>Eukaryota</taxon>
        <taxon>Fungi</taxon>
        <taxon>Dikarya</taxon>
        <taxon>Ascomycota</taxon>
        <taxon>Pezizomycotina</taxon>
        <taxon>Dothideomycetes</taxon>
        <taxon>Dothideomycetidae</taxon>
        <taxon>Mycosphaerellales</taxon>
        <taxon>Teratosphaeriaceae</taxon>
        <taxon>Salinomyces</taxon>
    </lineage>
</organism>
<feature type="region of interest" description="Disordered" evidence="14">
    <location>
        <begin position="1580"/>
        <end position="1699"/>
    </location>
</feature>
<evidence type="ECO:0000256" key="10">
    <source>
        <dbReference type="ARBA" id="ARBA00022989"/>
    </source>
</evidence>
<feature type="compositionally biased region" description="Gly residues" evidence="14">
    <location>
        <begin position="1597"/>
        <end position="1612"/>
    </location>
</feature>
<dbReference type="Pfam" id="PF08355">
    <property type="entry name" value="EF_assoc_1"/>
    <property type="match status" value="1"/>
</dbReference>
<evidence type="ECO:0000256" key="8">
    <source>
        <dbReference type="ARBA" id="ARBA00022801"/>
    </source>
</evidence>
<keyword evidence="8" id="KW-0378">Hydrolase</keyword>
<feature type="compositionally biased region" description="Low complexity" evidence="14">
    <location>
        <begin position="762"/>
        <end position="776"/>
    </location>
</feature>
<comment type="subcellular location">
    <subcellularLocation>
        <location evidence="1">Mitochondrion outer membrane</location>
        <topology evidence="1">Single-pass type IV membrane protein</topology>
    </subcellularLocation>
</comment>
<dbReference type="InterPro" id="IPR001806">
    <property type="entry name" value="Small_GTPase"/>
</dbReference>
<feature type="compositionally biased region" description="Low complexity" evidence="14">
    <location>
        <begin position="922"/>
        <end position="935"/>
    </location>
</feature>
<dbReference type="Gene3D" id="3.40.50.300">
    <property type="entry name" value="P-loop containing nucleotide triphosphate hydrolases"/>
    <property type="match status" value="2"/>
</dbReference>
<feature type="compositionally biased region" description="Basic and acidic residues" evidence="14">
    <location>
        <begin position="1474"/>
        <end position="1487"/>
    </location>
</feature>
<feature type="compositionally biased region" description="Basic residues" evidence="14">
    <location>
        <begin position="1031"/>
        <end position="1042"/>
    </location>
</feature>
<feature type="region of interest" description="Disordered" evidence="14">
    <location>
        <begin position="736"/>
        <end position="817"/>
    </location>
</feature>
<feature type="region of interest" description="Disordered" evidence="14">
    <location>
        <begin position="1010"/>
        <end position="1515"/>
    </location>
</feature>
<keyword evidence="7" id="KW-1000">Mitochondrion outer membrane</keyword>
<feature type="compositionally biased region" description="Polar residues" evidence="14">
    <location>
        <begin position="1223"/>
        <end position="1235"/>
    </location>
</feature>
<evidence type="ECO:0000256" key="11">
    <source>
        <dbReference type="ARBA" id="ARBA00023128"/>
    </source>
</evidence>